<evidence type="ECO:0000313" key="4">
    <source>
        <dbReference type="Proteomes" id="UP000016926"/>
    </source>
</evidence>
<reference evidence="3 4" key="1">
    <citation type="journal article" date="2012" name="Nat. Commun.">
        <title>A multi-omic map of the lipid-producing yeast Rhodosporidium toruloides.</title>
        <authorList>
            <person name="Zhu Z."/>
            <person name="Zhang S."/>
            <person name="Liu H."/>
            <person name="Shen H."/>
            <person name="Lin X."/>
            <person name="Yang F."/>
            <person name="Zhou Y.J."/>
            <person name="Jin G."/>
            <person name="Ye M."/>
            <person name="Zou H."/>
            <person name="Zou H."/>
            <person name="Zhao Z.K."/>
        </authorList>
    </citation>
    <scope>NUCLEOTIDE SEQUENCE [LARGE SCALE GENOMIC DNA]</scope>
    <source>
        <strain evidence="3 4">NP11</strain>
    </source>
</reference>
<dbReference type="Proteomes" id="UP000016926">
    <property type="component" value="Unassembled WGS sequence"/>
</dbReference>
<feature type="transmembrane region" description="Helical" evidence="2">
    <location>
        <begin position="78"/>
        <end position="97"/>
    </location>
</feature>
<dbReference type="PANTHER" id="PTHR39470:SF1">
    <property type="entry name" value="CHORISMATE SYNTHASE PROTEIN"/>
    <property type="match status" value="1"/>
</dbReference>
<evidence type="ECO:0000313" key="3">
    <source>
        <dbReference type="EMBL" id="EMS19797.1"/>
    </source>
</evidence>
<keyword evidence="2" id="KW-0812">Transmembrane</keyword>
<sequence length="419" mass="45081">MVDDRNESELHELEMTAILQNGLVQTALVISAPYLVPKGIRLVQSFLNPAPKGSRAPAHPAFVNRPPPRMLVDSPRLAIFRLFLVALGVSVAVFSALSPPHNLFLSLSTPHSFLSSLFPTLRHPLDIRLATETLARAWSHSLGRPLSEPELALASRLQTLDARLAYIAYGAGPLMQCAWCRPPGTASAAGLLGTDYLLAIAPGTAVACLTALTGCGLLLSGNGRERWRAWMVLAVVTGAGVEVWKRLTWDGARGGVGGKISMLHSELHLARALFFTVLLVLSFLAPPATIPSPPPSASSLLAPAISAISAQTEGVLDRLRALSLQRMAILHKEEFREQVTTFWTSAAHDSSLARSDPQIQDVLETQFRVPGGPTEQFEKWLMSSLGPVRVQVRHGGAEGEREDEEESEGGEGEEVSLTA</sequence>
<evidence type="ECO:0000256" key="1">
    <source>
        <dbReference type="SAM" id="MobiDB-lite"/>
    </source>
</evidence>
<dbReference type="RefSeq" id="XP_016270916.1">
    <property type="nucleotide sequence ID" value="XM_016417757.1"/>
</dbReference>
<feature type="transmembrane region" description="Helical" evidence="2">
    <location>
        <begin position="196"/>
        <end position="219"/>
    </location>
</feature>
<proteinExistence type="predicted"/>
<name>M7WH76_RHOT1</name>
<dbReference type="EMBL" id="KB722666">
    <property type="protein sequence ID" value="EMS19797.1"/>
    <property type="molecule type" value="Genomic_DNA"/>
</dbReference>
<evidence type="ECO:0000256" key="2">
    <source>
        <dbReference type="SAM" id="Phobius"/>
    </source>
</evidence>
<dbReference type="PANTHER" id="PTHR39470">
    <property type="entry name" value="CHROMOSOME 10, WHOLE GENOME SHOTGUN SEQUENCE"/>
    <property type="match status" value="1"/>
</dbReference>
<feature type="compositionally biased region" description="Acidic residues" evidence="1">
    <location>
        <begin position="400"/>
        <end position="419"/>
    </location>
</feature>
<gene>
    <name evidence="3" type="ORF">RHTO_04089</name>
</gene>
<dbReference type="OrthoDB" id="4218123at2759"/>
<dbReference type="GeneID" id="27368102"/>
<keyword evidence="2" id="KW-0472">Membrane</keyword>
<dbReference type="HOGENOM" id="CLU_655781_0_0_1"/>
<accession>M7WH76</accession>
<organism evidence="3 4">
    <name type="scientific">Rhodotorula toruloides (strain NP11)</name>
    <name type="common">Yeast</name>
    <name type="synonym">Rhodosporidium toruloides</name>
    <dbReference type="NCBI Taxonomy" id="1130832"/>
    <lineage>
        <taxon>Eukaryota</taxon>
        <taxon>Fungi</taxon>
        <taxon>Dikarya</taxon>
        <taxon>Basidiomycota</taxon>
        <taxon>Pucciniomycotina</taxon>
        <taxon>Microbotryomycetes</taxon>
        <taxon>Sporidiobolales</taxon>
        <taxon>Sporidiobolaceae</taxon>
        <taxon>Rhodotorula</taxon>
    </lineage>
</organism>
<feature type="transmembrane region" description="Helical" evidence="2">
    <location>
        <begin position="269"/>
        <end position="288"/>
    </location>
</feature>
<feature type="region of interest" description="Disordered" evidence="1">
    <location>
        <begin position="392"/>
        <end position="419"/>
    </location>
</feature>
<dbReference type="AlphaFoldDB" id="M7WH76"/>
<keyword evidence="4" id="KW-1185">Reference proteome</keyword>
<protein>
    <submittedName>
        <fullName evidence="3">Uncharacterized protein</fullName>
    </submittedName>
</protein>
<keyword evidence="2" id="KW-1133">Transmembrane helix</keyword>